<evidence type="ECO:0000256" key="2">
    <source>
        <dbReference type="ARBA" id="ARBA00005587"/>
    </source>
</evidence>
<dbReference type="NCBIfam" id="NF038013">
    <property type="entry name" value="AceTr_1"/>
    <property type="match status" value="1"/>
</dbReference>
<gene>
    <name evidence="7" type="ORF">GCM10009838_04280</name>
</gene>
<evidence type="ECO:0000256" key="6">
    <source>
        <dbReference type="SAM" id="Phobius"/>
    </source>
</evidence>
<evidence type="ECO:0000256" key="4">
    <source>
        <dbReference type="ARBA" id="ARBA00022989"/>
    </source>
</evidence>
<dbReference type="Pfam" id="PF01184">
    <property type="entry name" value="Gpr1_Fun34_YaaH"/>
    <property type="match status" value="1"/>
</dbReference>
<dbReference type="PANTHER" id="PTHR31123">
    <property type="entry name" value="ACCUMULATION OF DYADS PROTEIN 2-RELATED"/>
    <property type="match status" value="1"/>
</dbReference>
<keyword evidence="8" id="KW-1185">Reference proteome</keyword>
<sequence>MSETTTTGARLGDPAPLGLSGLAMSLGLLSFHNTGLIKEAGLTTLTAATAVVFGGLVSVLMSMWEYRRGNTFSATFFGVLGAFWLTTYWAHGSTGADYKSMGLYFLGWTIIGVYLTLAALKTSGATLLTTAGLTLTWLFLALGQFQNSADPDSLTKVGGWFGLATALLAFYGSCAGVANETHGKQVLPTWPR</sequence>
<comment type="similarity">
    <text evidence="2">Belongs to the acetate uptake transporter (AceTr) (TC 2.A.96) family.</text>
</comment>
<protein>
    <submittedName>
        <fullName evidence="7">GPR1/FUN34/YaaH family transporter</fullName>
    </submittedName>
</protein>
<evidence type="ECO:0000256" key="5">
    <source>
        <dbReference type="ARBA" id="ARBA00023136"/>
    </source>
</evidence>
<feature type="transmembrane region" description="Helical" evidence="6">
    <location>
        <begin position="72"/>
        <end position="90"/>
    </location>
</feature>
<reference evidence="7 8" key="1">
    <citation type="journal article" date="2019" name="Int. J. Syst. Evol. Microbiol.">
        <title>The Global Catalogue of Microorganisms (GCM) 10K type strain sequencing project: providing services to taxonomists for standard genome sequencing and annotation.</title>
        <authorList>
            <consortium name="The Broad Institute Genomics Platform"/>
            <consortium name="The Broad Institute Genome Sequencing Center for Infectious Disease"/>
            <person name="Wu L."/>
            <person name="Ma J."/>
        </authorList>
    </citation>
    <scope>NUCLEOTIDE SEQUENCE [LARGE SCALE GENOMIC DNA]</scope>
    <source>
        <strain evidence="7 8">JCM 16013</strain>
    </source>
</reference>
<dbReference type="InterPro" id="IPR000791">
    <property type="entry name" value="Gpr1/Fun34/SatP-like"/>
</dbReference>
<dbReference type="Proteomes" id="UP001499854">
    <property type="component" value="Unassembled WGS sequence"/>
</dbReference>
<evidence type="ECO:0000313" key="7">
    <source>
        <dbReference type="EMBL" id="GAA1952265.1"/>
    </source>
</evidence>
<dbReference type="InterPro" id="IPR051633">
    <property type="entry name" value="AceTr"/>
</dbReference>
<comment type="caution">
    <text evidence="7">The sequence shown here is derived from an EMBL/GenBank/DDBJ whole genome shotgun (WGS) entry which is preliminary data.</text>
</comment>
<keyword evidence="3 6" id="KW-0812">Transmembrane</keyword>
<comment type="subcellular location">
    <subcellularLocation>
        <location evidence="1">Membrane</location>
        <topology evidence="1">Multi-pass membrane protein</topology>
    </subcellularLocation>
</comment>
<keyword evidence="4 6" id="KW-1133">Transmembrane helix</keyword>
<feature type="transmembrane region" description="Helical" evidence="6">
    <location>
        <begin position="127"/>
        <end position="145"/>
    </location>
</feature>
<organism evidence="7 8">
    <name type="scientific">Catenulispora subtropica</name>
    <dbReference type="NCBI Taxonomy" id="450798"/>
    <lineage>
        <taxon>Bacteria</taxon>
        <taxon>Bacillati</taxon>
        <taxon>Actinomycetota</taxon>
        <taxon>Actinomycetes</taxon>
        <taxon>Catenulisporales</taxon>
        <taxon>Catenulisporaceae</taxon>
        <taxon>Catenulispora</taxon>
    </lineage>
</organism>
<proteinExistence type="inferred from homology"/>
<accession>A0ABN2QHJ1</accession>
<feature type="transmembrane region" description="Helical" evidence="6">
    <location>
        <begin position="157"/>
        <end position="178"/>
    </location>
</feature>
<evidence type="ECO:0000256" key="1">
    <source>
        <dbReference type="ARBA" id="ARBA00004141"/>
    </source>
</evidence>
<keyword evidence="5 6" id="KW-0472">Membrane</keyword>
<feature type="transmembrane region" description="Helical" evidence="6">
    <location>
        <begin position="40"/>
        <end position="60"/>
    </location>
</feature>
<evidence type="ECO:0000256" key="3">
    <source>
        <dbReference type="ARBA" id="ARBA00022692"/>
    </source>
</evidence>
<dbReference type="RefSeq" id="WP_344655150.1">
    <property type="nucleotide sequence ID" value="NZ_BAAAQM010000001.1"/>
</dbReference>
<evidence type="ECO:0000313" key="8">
    <source>
        <dbReference type="Proteomes" id="UP001499854"/>
    </source>
</evidence>
<dbReference type="EMBL" id="BAAAQM010000001">
    <property type="protein sequence ID" value="GAA1952265.1"/>
    <property type="molecule type" value="Genomic_DNA"/>
</dbReference>
<dbReference type="PANTHER" id="PTHR31123:SF1">
    <property type="entry name" value="ACCUMULATION OF DYADS PROTEIN 2-RELATED"/>
    <property type="match status" value="1"/>
</dbReference>
<name>A0ABN2QHJ1_9ACTN</name>
<feature type="transmembrane region" description="Helical" evidence="6">
    <location>
        <begin position="102"/>
        <end position="120"/>
    </location>
</feature>